<dbReference type="InParanoid" id="C7Q3N2"/>
<dbReference type="OrthoDB" id="3189808at2"/>
<dbReference type="RefSeq" id="WP_015795525.1">
    <property type="nucleotide sequence ID" value="NC_013131.1"/>
</dbReference>
<sequence>MVVASERIRFGLAAPVRVQAAGSIADATQTQLFAEILTAGPLSRTELARRADLSQSTVTKVVNPLIEAGYVVEVGAKSSGMGRPHRLLRVAADRYAVIGVKIAPGSVTGVLADLEARVLAHRTRPLTAGHDPAEALDAAVAVVRELVDDPTAHGEVLGLGVGLGGHVDTASGRVAHSGVLGWDNVQVAEPLAAATGLPTVVDNDVNALAIAERWFGAGRDIDSFVLVTTGPGVGCGLLLGGQLYAGSTGLAGELGHIPLQANGVVCDCGNRGCLETVASDRAVLREIAAHGGSITDIGEAITAARSGDERALAAFETMGTALGLGLATVCNLFNPQRIVLTGERASAYDLFGSACEKSWREHAFSTAAQDCELVVDEADDLMWARGAGCLVIREAVGASVG</sequence>
<dbReference type="Proteomes" id="UP000000851">
    <property type="component" value="Chromosome"/>
</dbReference>
<evidence type="ECO:0000313" key="3">
    <source>
        <dbReference type="EMBL" id="ACU75797.1"/>
    </source>
</evidence>
<dbReference type="HOGENOM" id="CLU_036604_13_4_11"/>
<accession>C7Q3N2</accession>
<evidence type="ECO:0000313" key="4">
    <source>
        <dbReference type="Proteomes" id="UP000000851"/>
    </source>
</evidence>
<dbReference type="InterPro" id="IPR036388">
    <property type="entry name" value="WH-like_DNA-bd_sf"/>
</dbReference>
<feature type="domain" description="HTH marR-type" evidence="2">
    <location>
        <begin position="28"/>
        <end position="73"/>
    </location>
</feature>
<dbReference type="KEGG" id="cai:Caci_6967"/>
<dbReference type="CDD" id="cd00090">
    <property type="entry name" value="HTH_ARSR"/>
    <property type="match status" value="1"/>
</dbReference>
<name>C7Q3N2_CATAD</name>
<dbReference type="Gene3D" id="3.30.420.40">
    <property type="match status" value="2"/>
</dbReference>
<evidence type="ECO:0000259" key="2">
    <source>
        <dbReference type="Pfam" id="PF12802"/>
    </source>
</evidence>
<dbReference type="PANTHER" id="PTHR18964:SF149">
    <property type="entry name" value="BIFUNCTIONAL UDP-N-ACETYLGLUCOSAMINE 2-EPIMERASE_N-ACETYLMANNOSAMINE KINASE"/>
    <property type="match status" value="1"/>
</dbReference>
<organism evidence="3 4">
    <name type="scientific">Catenulispora acidiphila (strain DSM 44928 / JCM 14897 / NBRC 102108 / NRRL B-24433 / ID139908)</name>
    <dbReference type="NCBI Taxonomy" id="479433"/>
    <lineage>
        <taxon>Bacteria</taxon>
        <taxon>Bacillati</taxon>
        <taxon>Actinomycetota</taxon>
        <taxon>Actinomycetes</taxon>
        <taxon>Catenulisporales</taxon>
        <taxon>Catenulisporaceae</taxon>
        <taxon>Catenulispora</taxon>
    </lineage>
</organism>
<dbReference type="Gene3D" id="1.10.10.10">
    <property type="entry name" value="Winged helix-like DNA-binding domain superfamily/Winged helix DNA-binding domain"/>
    <property type="match status" value="1"/>
</dbReference>
<dbReference type="SUPFAM" id="SSF53067">
    <property type="entry name" value="Actin-like ATPase domain"/>
    <property type="match status" value="1"/>
</dbReference>
<proteinExistence type="inferred from homology"/>
<dbReference type="InterPro" id="IPR000600">
    <property type="entry name" value="ROK"/>
</dbReference>
<comment type="similarity">
    <text evidence="1">Belongs to the ROK (NagC/XylR) family.</text>
</comment>
<dbReference type="Pfam" id="PF00480">
    <property type="entry name" value="ROK"/>
    <property type="match status" value="1"/>
</dbReference>
<reference evidence="3 4" key="1">
    <citation type="journal article" date="2009" name="Stand. Genomic Sci.">
        <title>Complete genome sequence of Catenulispora acidiphila type strain (ID 139908).</title>
        <authorList>
            <person name="Copeland A."/>
            <person name="Lapidus A."/>
            <person name="Glavina Del Rio T."/>
            <person name="Nolan M."/>
            <person name="Lucas S."/>
            <person name="Chen F."/>
            <person name="Tice H."/>
            <person name="Cheng J.F."/>
            <person name="Bruce D."/>
            <person name="Goodwin L."/>
            <person name="Pitluck S."/>
            <person name="Mikhailova N."/>
            <person name="Pati A."/>
            <person name="Ivanova N."/>
            <person name="Mavromatis K."/>
            <person name="Chen A."/>
            <person name="Palaniappan K."/>
            <person name="Chain P."/>
            <person name="Land M."/>
            <person name="Hauser L."/>
            <person name="Chang Y.J."/>
            <person name="Jeffries C.D."/>
            <person name="Chertkov O."/>
            <person name="Brettin T."/>
            <person name="Detter J.C."/>
            <person name="Han C."/>
            <person name="Ali Z."/>
            <person name="Tindall B.J."/>
            <person name="Goker M."/>
            <person name="Bristow J."/>
            <person name="Eisen J.A."/>
            <person name="Markowitz V."/>
            <person name="Hugenholtz P."/>
            <person name="Kyrpides N.C."/>
            <person name="Klenk H.P."/>
        </authorList>
    </citation>
    <scope>NUCLEOTIDE SEQUENCE [LARGE SCALE GENOMIC DNA]</scope>
    <source>
        <strain evidence="4">DSM 44928 / JCM 14897 / NBRC 102108 / NRRL B-24433 / ID139908</strain>
    </source>
</reference>
<dbReference type="eggNOG" id="COG1940">
    <property type="taxonomic scope" value="Bacteria"/>
</dbReference>
<keyword evidence="4" id="KW-1185">Reference proteome</keyword>
<dbReference type="PANTHER" id="PTHR18964">
    <property type="entry name" value="ROK (REPRESSOR, ORF, KINASE) FAMILY"/>
    <property type="match status" value="1"/>
</dbReference>
<gene>
    <name evidence="3" type="ordered locus">Caci_6967</name>
</gene>
<dbReference type="InterPro" id="IPR011991">
    <property type="entry name" value="ArsR-like_HTH"/>
</dbReference>
<dbReference type="AlphaFoldDB" id="C7Q3N2"/>
<evidence type="ECO:0000256" key="1">
    <source>
        <dbReference type="ARBA" id="ARBA00006479"/>
    </source>
</evidence>
<dbReference type="EMBL" id="CP001700">
    <property type="protein sequence ID" value="ACU75797.1"/>
    <property type="molecule type" value="Genomic_DNA"/>
</dbReference>
<dbReference type="SUPFAM" id="SSF46785">
    <property type="entry name" value="Winged helix' DNA-binding domain"/>
    <property type="match status" value="1"/>
</dbReference>
<protein>
    <submittedName>
        <fullName evidence="3">ROK family protein</fullName>
    </submittedName>
</protein>
<dbReference type="InterPro" id="IPR036390">
    <property type="entry name" value="WH_DNA-bd_sf"/>
</dbReference>
<dbReference type="InterPro" id="IPR000835">
    <property type="entry name" value="HTH_MarR-typ"/>
</dbReference>
<dbReference type="GO" id="GO:0003700">
    <property type="term" value="F:DNA-binding transcription factor activity"/>
    <property type="evidence" value="ECO:0007669"/>
    <property type="project" value="InterPro"/>
</dbReference>
<dbReference type="Pfam" id="PF12802">
    <property type="entry name" value="MarR_2"/>
    <property type="match status" value="1"/>
</dbReference>
<dbReference type="InterPro" id="IPR043129">
    <property type="entry name" value="ATPase_NBD"/>
</dbReference>
<dbReference type="STRING" id="479433.Caci_6967"/>